<dbReference type="Proteomes" id="UP000008549">
    <property type="component" value="Unassembled WGS sequence"/>
</dbReference>
<dbReference type="Pfam" id="PF00505">
    <property type="entry name" value="HMG_box"/>
    <property type="match status" value="1"/>
</dbReference>
<dbReference type="RefSeq" id="XP_045098597.1">
    <property type="nucleotide sequence ID" value="XM_045243158.1"/>
</dbReference>
<dbReference type="HOGENOM" id="CLU_1548990_0_0_1"/>
<dbReference type="InterPro" id="IPR036910">
    <property type="entry name" value="HMG_box_dom_sf"/>
</dbReference>
<dbReference type="GeneID" id="68917259"/>
<keyword evidence="1" id="KW-0238">DNA-binding</keyword>
<feature type="DNA-binding region" description="HMG box" evidence="1">
    <location>
        <begin position="4"/>
        <end position="64"/>
    </location>
</feature>
<dbReference type="EMBL" id="HE600957">
    <property type="protein sequence ID" value="CAR99030.1"/>
    <property type="molecule type" value="Genomic_DNA"/>
</dbReference>
<reference evidence="3 4" key="2">
    <citation type="journal article" date="2011" name="PLoS Genet.">
        <title>Caenorhabditis briggsae recombinant inbred line genotypes reveal inter-strain incompatibility and the evolution of recombination.</title>
        <authorList>
            <person name="Ross J.A."/>
            <person name="Koboldt D.C."/>
            <person name="Staisch J.E."/>
            <person name="Chamberlin H.M."/>
            <person name="Gupta B.P."/>
            <person name="Miller R.D."/>
            <person name="Baird S.E."/>
            <person name="Haag E.S."/>
        </authorList>
    </citation>
    <scope>NUCLEOTIDE SEQUENCE [LARGE SCALE GENOMIC DNA]</scope>
    <source>
        <strain evidence="3 4">AF16</strain>
    </source>
</reference>
<evidence type="ECO:0000313" key="3">
    <source>
        <dbReference type="EMBL" id="CAR99030.1"/>
    </source>
</evidence>
<dbReference type="GO" id="GO:0003677">
    <property type="term" value="F:DNA binding"/>
    <property type="evidence" value="ECO:0007669"/>
    <property type="project" value="UniProtKB-UniRule"/>
</dbReference>
<feature type="domain" description="HMG box" evidence="2">
    <location>
        <begin position="4"/>
        <end position="64"/>
    </location>
</feature>
<proteinExistence type="predicted"/>
<evidence type="ECO:0000256" key="1">
    <source>
        <dbReference type="PROSITE-ProRule" id="PRU00267"/>
    </source>
</evidence>
<dbReference type="WormBase" id="CBG25777">
    <property type="protein sequence ID" value="CBP48666"/>
    <property type="gene ID" value="WBGene00087191"/>
</dbReference>
<dbReference type="SMART" id="SM00398">
    <property type="entry name" value="HMG"/>
    <property type="match status" value="1"/>
</dbReference>
<dbReference type="KEGG" id="cbr:CBG_25777"/>
<dbReference type="Gene3D" id="1.10.30.10">
    <property type="entry name" value="High mobility group box domain"/>
    <property type="match status" value="1"/>
</dbReference>
<keyword evidence="4" id="KW-1185">Reference proteome</keyword>
<dbReference type="InterPro" id="IPR009071">
    <property type="entry name" value="HMG_box_dom"/>
</dbReference>
<dbReference type="GO" id="GO:0005634">
    <property type="term" value="C:nucleus"/>
    <property type="evidence" value="ECO:0007669"/>
    <property type="project" value="UniProtKB-UniRule"/>
</dbReference>
<dbReference type="SUPFAM" id="SSF47095">
    <property type="entry name" value="HMG-box"/>
    <property type="match status" value="1"/>
</dbReference>
<gene>
    <name evidence="3 5" type="ORF">CBG25777</name>
    <name evidence="3" type="ORF">CBG_25777</name>
</gene>
<dbReference type="CTD" id="68917259"/>
<reference evidence="3 4" key="1">
    <citation type="journal article" date="2003" name="PLoS Biol.">
        <title>The genome sequence of Caenorhabditis briggsae: a platform for comparative genomics.</title>
        <authorList>
            <person name="Stein L.D."/>
            <person name="Bao Z."/>
            <person name="Blasiar D."/>
            <person name="Blumenthal T."/>
            <person name="Brent M.R."/>
            <person name="Chen N."/>
            <person name="Chinwalla A."/>
            <person name="Clarke L."/>
            <person name="Clee C."/>
            <person name="Coghlan A."/>
            <person name="Coulson A."/>
            <person name="D'Eustachio P."/>
            <person name="Fitch D.H."/>
            <person name="Fulton L.A."/>
            <person name="Fulton R.E."/>
            <person name="Griffiths-Jones S."/>
            <person name="Harris T.W."/>
            <person name="Hillier L.W."/>
            <person name="Kamath R."/>
            <person name="Kuwabara P.E."/>
            <person name="Mardis E.R."/>
            <person name="Marra M.A."/>
            <person name="Miner T.L."/>
            <person name="Minx P."/>
            <person name="Mullikin J.C."/>
            <person name="Plumb R.W."/>
            <person name="Rogers J."/>
            <person name="Schein J.E."/>
            <person name="Sohrmann M."/>
            <person name="Spieth J."/>
            <person name="Stajich J.E."/>
            <person name="Wei C."/>
            <person name="Willey D."/>
            <person name="Wilson R.K."/>
            <person name="Durbin R."/>
            <person name="Waterston R.H."/>
        </authorList>
    </citation>
    <scope>NUCLEOTIDE SEQUENCE [LARGE SCALE GENOMIC DNA]</scope>
    <source>
        <strain evidence="3 4">AF16</strain>
    </source>
</reference>
<dbReference type="PROSITE" id="PS50118">
    <property type="entry name" value="HMG_BOX_2"/>
    <property type="match status" value="1"/>
</dbReference>
<sequence length="173" mass="20760">MSSSKNHKSAFKLWLSDSRPFLEERFKNLSNEELSKKISEIWRTGLQPDVKKSYLEKEKELKEKGTMSSNFSFWILAKLRENGLFDERMSVKENWKYLKEETKNWYKEEFVKYRSNPVENLNIHVMTSVIKILTIRISQMVLRLLNPSFLKFPRLLIDRQSDGFSFRILKISR</sequence>
<protein>
    <submittedName>
        <fullName evidence="3">Protein CBG25777</fullName>
    </submittedName>
</protein>
<organism evidence="3 4">
    <name type="scientific">Caenorhabditis briggsae</name>
    <dbReference type="NCBI Taxonomy" id="6238"/>
    <lineage>
        <taxon>Eukaryota</taxon>
        <taxon>Metazoa</taxon>
        <taxon>Ecdysozoa</taxon>
        <taxon>Nematoda</taxon>
        <taxon>Chromadorea</taxon>
        <taxon>Rhabditida</taxon>
        <taxon>Rhabditina</taxon>
        <taxon>Rhabditomorpha</taxon>
        <taxon>Rhabditoidea</taxon>
        <taxon>Rhabditidae</taxon>
        <taxon>Peloderinae</taxon>
        <taxon>Caenorhabditis</taxon>
    </lineage>
</organism>
<evidence type="ECO:0000259" key="2">
    <source>
        <dbReference type="PROSITE" id="PS50118"/>
    </source>
</evidence>
<keyword evidence="1" id="KW-0539">Nucleus</keyword>
<accession>B6IGK0</accession>
<evidence type="ECO:0000313" key="4">
    <source>
        <dbReference type="Proteomes" id="UP000008549"/>
    </source>
</evidence>
<dbReference type="InParanoid" id="B6IGK0"/>
<evidence type="ECO:0000313" key="5">
    <source>
        <dbReference type="WormBase" id="CBG25777"/>
    </source>
</evidence>
<dbReference type="AlphaFoldDB" id="B6IGK0"/>
<name>B6IGK0_CAEBR</name>